<keyword evidence="3" id="KW-1185">Reference proteome</keyword>
<dbReference type="Proteomes" id="UP000580856">
    <property type="component" value="Unassembled WGS sequence"/>
</dbReference>
<evidence type="ECO:0000313" key="2">
    <source>
        <dbReference type="EMBL" id="NJB68702.1"/>
    </source>
</evidence>
<organism evidence="2 3">
    <name type="scientific">Desulfobaculum xiamenense</name>
    <dbReference type="NCBI Taxonomy" id="995050"/>
    <lineage>
        <taxon>Bacteria</taxon>
        <taxon>Pseudomonadati</taxon>
        <taxon>Thermodesulfobacteriota</taxon>
        <taxon>Desulfovibrionia</taxon>
        <taxon>Desulfovibrionales</taxon>
        <taxon>Desulfovibrionaceae</taxon>
        <taxon>Desulfobaculum</taxon>
    </lineage>
</organism>
<reference evidence="2 3" key="1">
    <citation type="submission" date="2020-03" db="EMBL/GenBank/DDBJ databases">
        <title>Genomic Encyclopedia of Type Strains, Phase IV (KMG-IV): sequencing the most valuable type-strain genomes for metagenomic binning, comparative biology and taxonomic classification.</title>
        <authorList>
            <person name="Goeker M."/>
        </authorList>
    </citation>
    <scope>NUCLEOTIDE SEQUENCE [LARGE SCALE GENOMIC DNA]</scope>
    <source>
        <strain evidence="2 3">DSM 24233</strain>
    </source>
</reference>
<evidence type="ECO:0000313" key="3">
    <source>
        <dbReference type="Proteomes" id="UP000580856"/>
    </source>
</evidence>
<evidence type="ECO:0000256" key="1">
    <source>
        <dbReference type="SAM" id="Phobius"/>
    </source>
</evidence>
<keyword evidence="1" id="KW-1133">Transmembrane helix</keyword>
<name>A0A846QQC6_9BACT</name>
<sequence>MKRKPKLALRIALGVVLYVLAVLLSASVVKA</sequence>
<dbReference type="EMBL" id="JAATJA010000002">
    <property type="protein sequence ID" value="NJB68702.1"/>
    <property type="molecule type" value="Genomic_DNA"/>
</dbReference>
<proteinExistence type="predicted"/>
<dbReference type="AlphaFoldDB" id="A0A846QQC6"/>
<gene>
    <name evidence="2" type="ORF">GGQ74_002375</name>
</gene>
<keyword evidence="1" id="KW-0812">Transmembrane</keyword>
<accession>A0A846QQC6</accession>
<protein>
    <submittedName>
        <fullName evidence="2">Uncharacterized protein</fullName>
    </submittedName>
</protein>
<keyword evidence="1" id="KW-0472">Membrane</keyword>
<feature type="transmembrane region" description="Helical" evidence="1">
    <location>
        <begin position="7"/>
        <end position="29"/>
    </location>
</feature>
<comment type="caution">
    <text evidence="2">The sequence shown here is derived from an EMBL/GenBank/DDBJ whole genome shotgun (WGS) entry which is preliminary data.</text>
</comment>